<keyword evidence="3" id="KW-1185">Reference proteome</keyword>
<evidence type="ECO:0000313" key="2">
    <source>
        <dbReference type="EMBL" id="MCF2949892.1"/>
    </source>
</evidence>
<feature type="domain" description="Glycosyl transferase family 1" evidence="1">
    <location>
        <begin position="182"/>
        <end position="335"/>
    </location>
</feature>
<organism evidence="2 3">
    <name type="scientific">Paraglaciecola algarum</name>
    <dbReference type="NCBI Taxonomy" id="3050085"/>
    <lineage>
        <taxon>Bacteria</taxon>
        <taxon>Pseudomonadati</taxon>
        <taxon>Pseudomonadota</taxon>
        <taxon>Gammaproteobacteria</taxon>
        <taxon>Alteromonadales</taxon>
        <taxon>Alteromonadaceae</taxon>
        <taxon>Paraglaciecola</taxon>
    </lineage>
</organism>
<dbReference type="Proteomes" id="UP001521137">
    <property type="component" value="Unassembled WGS sequence"/>
</dbReference>
<dbReference type="PANTHER" id="PTHR45947">
    <property type="entry name" value="SULFOQUINOVOSYL TRANSFERASE SQD2"/>
    <property type="match status" value="1"/>
</dbReference>
<gene>
    <name evidence="2" type="ORF">L0668_17365</name>
</gene>
<sequence length="362" mass="41757">MKKTKLRIIHETNPQKYFPVLYELAKTGQVELTGSHRYSVCKEWLRAWLRDRTSFKQRNQNALKDFLFRLRIPFVKNETIVLGFAPWDWRLLIYRHLAKHNKIVYHTSWHDWRLDKTPRQPKLNGVKSYMQKQWHRFVNHPNVRVVAVTPVVAKTVQQETGVIATVIPHAVPDVFFTAGKNRNHRPNGTLKLLYVGEISEKKGIKVLIELMTQLTDKDVNLTVVGNGPLANLVENGPTNIHYLGPIFDREKLAKIMAQHDVLMLLSQKTKNWEELFGIVIVEAIAAGCAVIASDHIGPREIFNKKTNTGLYNQSAHSEVYAALNNMQQDRTKIQELREAQNVASQFSMLTLKTMWQKAIEQP</sequence>
<dbReference type="PANTHER" id="PTHR45947:SF3">
    <property type="entry name" value="SULFOQUINOVOSYL TRANSFERASE SQD2"/>
    <property type="match status" value="1"/>
</dbReference>
<dbReference type="EMBL" id="JAKGAS010000012">
    <property type="protein sequence ID" value="MCF2949892.1"/>
    <property type="molecule type" value="Genomic_DNA"/>
</dbReference>
<proteinExistence type="predicted"/>
<dbReference type="Gene3D" id="3.40.50.2000">
    <property type="entry name" value="Glycogen Phosphorylase B"/>
    <property type="match status" value="2"/>
</dbReference>
<evidence type="ECO:0000259" key="1">
    <source>
        <dbReference type="Pfam" id="PF00534"/>
    </source>
</evidence>
<dbReference type="CDD" id="cd03801">
    <property type="entry name" value="GT4_PimA-like"/>
    <property type="match status" value="1"/>
</dbReference>
<comment type="caution">
    <text evidence="2">The sequence shown here is derived from an EMBL/GenBank/DDBJ whole genome shotgun (WGS) entry which is preliminary data.</text>
</comment>
<dbReference type="Pfam" id="PF00534">
    <property type="entry name" value="Glycos_transf_1"/>
    <property type="match status" value="1"/>
</dbReference>
<dbReference type="RefSeq" id="WP_235313996.1">
    <property type="nucleotide sequence ID" value="NZ_JAKGAS010000012.1"/>
</dbReference>
<accession>A0ABS9DC18</accession>
<reference evidence="2 3" key="1">
    <citation type="submission" date="2022-01" db="EMBL/GenBank/DDBJ databases">
        <title>Paraglaciecola sp. G1-23.</title>
        <authorList>
            <person name="Jin M.S."/>
            <person name="Han D.M."/>
            <person name="Kim H.M."/>
            <person name="Jeon C.O."/>
        </authorList>
    </citation>
    <scope>NUCLEOTIDE SEQUENCE [LARGE SCALE GENOMIC DNA]</scope>
    <source>
        <strain evidence="2 3">G1-23</strain>
    </source>
</reference>
<dbReference type="InterPro" id="IPR050194">
    <property type="entry name" value="Glycosyltransferase_grp1"/>
</dbReference>
<protein>
    <submittedName>
        <fullName evidence="2">Glycosyltransferase family 4 protein</fullName>
    </submittedName>
</protein>
<dbReference type="InterPro" id="IPR001296">
    <property type="entry name" value="Glyco_trans_1"/>
</dbReference>
<evidence type="ECO:0000313" key="3">
    <source>
        <dbReference type="Proteomes" id="UP001521137"/>
    </source>
</evidence>
<name>A0ABS9DC18_9ALTE</name>
<dbReference type="SUPFAM" id="SSF53756">
    <property type="entry name" value="UDP-Glycosyltransferase/glycogen phosphorylase"/>
    <property type="match status" value="1"/>
</dbReference>